<feature type="transmembrane region" description="Helical" evidence="1">
    <location>
        <begin position="84"/>
        <end position="117"/>
    </location>
</feature>
<name>A0ABN9V7J4_9DINO</name>
<dbReference type="Proteomes" id="UP001189429">
    <property type="component" value="Unassembled WGS sequence"/>
</dbReference>
<keyword evidence="1" id="KW-1133">Transmembrane helix</keyword>
<gene>
    <name evidence="2" type="ORF">PCOR1329_LOCUS55246</name>
</gene>
<proteinExistence type="predicted"/>
<evidence type="ECO:0000313" key="2">
    <source>
        <dbReference type="EMBL" id="CAK0868659.1"/>
    </source>
</evidence>
<organism evidence="2 3">
    <name type="scientific">Prorocentrum cordatum</name>
    <dbReference type="NCBI Taxonomy" id="2364126"/>
    <lineage>
        <taxon>Eukaryota</taxon>
        <taxon>Sar</taxon>
        <taxon>Alveolata</taxon>
        <taxon>Dinophyceae</taxon>
        <taxon>Prorocentrales</taxon>
        <taxon>Prorocentraceae</taxon>
        <taxon>Prorocentrum</taxon>
    </lineage>
</organism>
<evidence type="ECO:0008006" key="4">
    <source>
        <dbReference type="Google" id="ProtNLM"/>
    </source>
</evidence>
<sequence>MDLTAVNDAQRYLSANSLGSQEGKMPGEGGGSKLDDSQLQRTAMRLEGFESYSTLAALFTGFSMQLLSSAIMTDQVEGHSPMTFLVIMFSSIGTLLALYSTIVFALCCLYGKASLGLNNDSGYLTFITSTAVYREQAFASLLCSMMSLCATLMALLALRCPLGMSCIINAGSAYFCWKCQDHVRNIMAAARDHVYC</sequence>
<keyword evidence="3" id="KW-1185">Reference proteome</keyword>
<feature type="transmembrane region" description="Helical" evidence="1">
    <location>
        <begin position="137"/>
        <end position="158"/>
    </location>
</feature>
<evidence type="ECO:0000313" key="3">
    <source>
        <dbReference type="Proteomes" id="UP001189429"/>
    </source>
</evidence>
<keyword evidence="1" id="KW-0472">Membrane</keyword>
<protein>
    <recommendedName>
        <fullName evidence="4">Vesicle transport protein</fullName>
    </recommendedName>
</protein>
<reference evidence="2" key="1">
    <citation type="submission" date="2023-10" db="EMBL/GenBank/DDBJ databases">
        <authorList>
            <person name="Chen Y."/>
            <person name="Shah S."/>
            <person name="Dougan E. K."/>
            <person name="Thang M."/>
            <person name="Chan C."/>
        </authorList>
    </citation>
    <scope>NUCLEOTIDE SEQUENCE [LARGE SCALE GENOMIC DNA]</scope>
</reference>
<evidence type="ECO:0000256" key="1">
    <source>
        <dbReference type="SAM" id="Phobius"/>
    </source>
</evidence>
<comment type="caution">
    <text evidence="2">The sequence shown here is derived from an EMBL/GenBank/DDBJ whole genome shotgun (WGS) entry which is preliminary data.</text>
</comment>
<keyword evidence="1" id="KW-0812">Transmembrane</keyword>
<feature type="transmembrane region" description="Helical" evidence="1">
    <location>
        <begin position="52"/>
        <end position="72"/>
    </location>
</feature>
<accession>A0ABN9V7J4</accession>
<dbReference type="EMBL" id="CAUYUJ010016770">
    <property type="protein sequence ID" value="CAK0868659.1"/>
    <property type="molecule type" value="Genomic_DNA"/>
</dbReference>